<proteinExistence type="inferred from homology"/>
<dbReference type="InterPro" id="IPR025669">
    <property type="entry name" value="AAA_dom"/>
</dbReference>
<keyword evidence="4" id="KW-0547">Nucleotide-binding</keyword>
<dbReference type="InterPro" id="IPR027417">
    <property type="entry name" value="P-loop_NTPase"/>
</dbReference>
<organism evidence="10 11">
    <name type="scientific">Cohnella kolymensis</name>
    <dbReference type="NCBI Taxonomy" id="1590652"/>
    <lineage>
        <taxon>Bacteria</taxon>
        <taxon>Bacillati</taxon>
        <taxon>Bacillota</taxon>
        <taxon>Bacilli</taxon>
        <taxon>Bacillales</taxon>
        <taxon>Paenibacillaceae</taxon>
        <taxon>Cohnella</taxon>
    </lineage>
</organism>
<keyword evidence="5" id="KW-0418">Kinase</keyword>
<dbReference type="PANTHER" id="PTHR32309">
    <property type="entry name" value="TYROSINE-PROTEIN KINASE"/>
    <property type="match status" value="1"/>
</dbReference>
<dbReference type="EMBL" id="JXAL01000022">
    <property type="protein sequence ID" value="KIL35377.1"/>
    <property type="molecule type" value="Genomic_DNA"/>
</dbReference>
<evidence type="ECO:0000256" key="4">
    <source>
        <dbReference type="ARBA" id="ARBA00022741"/>
    </source>
</evidence>
<dbReference type="PANTHER" id="PTHR32309:SF13">
    <property type="entry name" value="FERRIC ENTEROBACTIN TRANSPORT PROTEIN FEPE"/>
    <property type="match status" value="1"/>
</dbReference>
<dbReference type="Pfam" id="PF13614">
    <property type="entry name" value="AAA_31"/>
    <property type="match status" value="1"/>
</dbReference>
<sequence length="230" mass="25386">MSKPILRTKKRHIIVHNNPKSPVSEAYRSLRTNIQFSSVDTRIQTIMVTSASPGEGKSTTAINLAATYAQAEHKVLLIDADLRKPSIHHTFLCSNRFGLTNWLTNSRPVSEVVVKTFVPNLYLLPSGAIAPNPSELLSSKKMSKLLEELKQEFDIIILDSPPVLAVTDAQIIASISDGVVMVADSGKVKIATAQKAKEKLEHVNAKILGVAINNIKRSSHDDYYYYYGET</sequence>
<dbReference type="Gene3D" id="3.40.50.300">
    <property type="entry name" value="P-loop containing nucleotide triphosphate hydrolases"/>
    <property type="match status" value="1"/>
</dbReference>
<name>A0ABR5A358_9BACL</name>
<evidence type="ECO:0000256" key="1">
    <source>
        <dbReference type="ARBA" id="ARBA00007316"/>
    </source>
</evidence>
<evidence type="ECO:0000256" key="2">
    <source>
        <dbReference type="ARBA" id="ARBA00011903"/>
    </source>
</evidence>
<keyword evidence="3" id="KW-0808">Transferase</keyword>
<protein>
    <recommendedName>
        <fullName evidence="2">non-specific protein-tyrosine kinase</fullName>
        <ecNumber evidence="2">2.7.10.2</ecNumber>
    </recommendedName>
</protein>
<evidence type="ECO:0000259" key="9">
    <source>
        <dbReference type="Pfam" id="PF13614"/>
    </source>
</evidence>
<evidence type="ECO:0000256" key="3">
    <source>
        <dbReference type="ARBA" id="ARBA00022679"/>
    </source>
</evidence>
<dbReference type="RefSeq" id="WP_041064174.1">
    <property type="nucleotide sequence ID" value="NZ_JXAL01000022.1"/>
</dbReference>
<keyword evidence="7" id="KW-0829">Tyrosine-protein kinase</keyword>
<dbReference type="NCBIfam" id="TIGR01007">
    <property type="entry name" value="eps_fam"/>
    <property type="match status" value="1"/>
</dbReference>
<accession>A0ABR5A358</accession>
<evidence type="ECO:0000256" key="7">
    <source>
        <dbReference type="ARBA" id="ARBA00023137"/>
    </source>
</evidence>
<reference evidence="10 11" key="1">
    <citation type="submission" date="2014-12" db="EMBL/GenBank/DDBJ databases">
        <title>Draft genome sequence of Cohnella kolymensis strain B-2846.</title>
        <authorList>
            <person name="Karlyshev A.V."/>
            <person name="Kudryashova E.B."/>
        </authorList>
    </citation>
    <scope>NUCLEOTIDE SEQUENCE [LARGE SCALE GENOMIC DNA]</scope>
    <source>
        <strain evidence="10 11">VKM B-2846</strain>
    </source>
</reference>
<comment type="similarity">
    <text evidence="1">Belongs to the CpsD/CapB family.</text>
</comment>
<evidence type="ECO:0000256" key="8">
    <source>
        <dbReference type="ARBA" id="ARBA00051245"/>
    </source>
</evidence>
<gene>
    <name evidence="10" type="ORF">SD71_13735</name>
</gene>
<dbReference type="InterPro" id="IPR050445">
    <property type="entry name" value="Bact_polysacc_biosynth/exp"/>
</dbReference>
<dbReference type="EC" id="2.7.10.2" evidence="2"/>
<keyword evidence="6" id="KW-0067">ATP-binding</keyword>
<dbReference type="SUPFAM" id="SSF52540">
    <property type="entry name" value="P-loop containing nucleoside triphosphate hydrolases"/>
    <property type="match status" value="1"/>
</dbReference>
<keyword evidence="11" id="KW-1185">Reference proteome</keyword>
<dbReference type="InterPro" id="IPR005702">
    <property type="entry name" value="Wzc-like_C"/>
</dbReference>
<evidence type="ECO:0000256" key="6">
    <source>
        <dbReference type="ARBA" id="ARBA00022840"/>
    </source>
</evidence>
<evidence type="ECO:0000313" key="11">
    <source>
        <dbReference type="Proteomes" id="UP000054526"/>
    </source>
</evidence>
<comment type="catalytic activity">
    <reaction evidence="8">
        <text>L-tyrosyl-[protein] + ATP = O-phospho-L-tyrosyl-[protein] + ADP + H(+)</text>
        <dbReference type="Rhea" id="RHEA:10596"/>
        <dbReference type="Rhea" id="RHEA-COMP:10136"/>
        <dbReference type="Rhea" id="RHEA-COMP:20101"/>
        <dbReference type="ChEBI" id="CHEBI:15378"/>
        <dbReference type="ChEBI" id="CHEBI:30616"/>
        <dbReference type="ChEBI" id="CHEBI:46858"/>
        <dbReference type="ChEBI" id="CHEBI:61978"/>
        <dbReference type="ChEBI" id="CHEBI:456216"/>
        <dbReference type="EC" id="2.7.10.2"/>
    </reaction>
</comment>
<evidence type="ECO:0000256" key="5">
    <source>
        <dbReference type="ARBA" id="ARBA00022777"/>
    </source>
</evidence>
<feature type="domain" description="AAA" evidence="9">
    <location>
        <begin position="44"/>
        <end position="193"/>
    </location>
</feature>
<dbReference type="CDD" id="cd05387">
    <property type="entry name" value="BY-kinase"/>
    <property type="match status" value="1"/>
</dbReference>
<comment type="caution">
    <text evidence="10">The sequence shown here is derived from an EMBL/GenBank/DDBJ whole genome shotgun (WGS) entry which is preliminary data.</text>
</comment>
<evidence type="ECO:0000313" key="10">
    <source>
        <dbReference type="EMBL" id="KIL35377.1"/>
    </source>
</evidence>
<dbReference type="Proteomes" id="UP000054526">
    <property type="component" value="Unassembled WGS sequence"/>
</dbReference>